<name>A0A8T0HDP2_CERPU</name>
<dbReference type="AlphaFoldDB" id="A0A8T0HDP2"/>
<dbReference type="EMBL" id="CM026427">
    <property type="protein sequence ID" value="KAG0569643.1"/>
    <property type="molecule type" value="Genomic_DNA"/>
</dbReference>
<comment type="subcellular location">
    <subcellularLocation>
        <location evidence="1">Cytoplasm</location>
    </subcellularLocation>
</comment>
<keyword evidence="2" id="KW-0963">Cytoplasm</keyword>
<evidence type="ECO:0000256" key="1">
    <source>
        <dbReference type="ARBA" id="ARBA00004496"/>
    </source>
</evidence>
<feature type="compositionally biased region" description="Low complexity" evidence="4">
    <location>
        <begin position="162"/>
        <end position="174"/>
    </location>
</feature>
<keyword evidence="7" id="KW-1185">Reference proteome</keyword>
<dbReference type="InterPro" id="IPR036020">
    <property type="entry name" value="WW_dom_sf"/>
</dbReference>
<dbReference type="Gene3D" id="2.20.70.10">
    <property type="match status" value="1"/>
</dbReference>
<feature type="region of interest" description="Disordered" evidence="4">
    <location>
        <begin position="87"/>
        <end position="121"/>
    </location>
</feature>
<accession>A0A8T0HDP2</accession>
<feature type="domain" description="WW" evidence="5">
    <location>
        <begin position="33"/>
        <end position="67"/>
    </location>
</feature>
<evidence type="ECO:0000313" key="7">
    <source>
        <dbReference type="Proteomes" id="UP000822688"/>
    </source>
</evidence>
<dbReference type="PANTHER" id="PTHR14791">
    <property type="entry name" value="BOMB/KIRA PROTEINS"/>
    <property type="match status" value="1"/>
</dbReference>
<proteinExistence type="predicted"/>
<sequence>MGIMVRERAHESALMEQRRGDESFCSEQLMPEPQLPSGWEKCLDLKSGLVYFKDWNSGTLTYRDPRRSAPVTTQRIGLLSISLSHQTATPAVKPSSNAANEGISKSLKRERSSVQEPVAHRFSSSTVRLPWDYSAATQAESPATETTTSMDEHSLELSLNLPGTSTSRPGTTSSQEGSVCTMEKVRSALERSQWLKPLPRKRASPSRESSSPVSRLHLESSSPSTSQSSASECFTSPSVMSYQGDDEEVQQPRECRDSGSKCQVLFGKQESDVSPVMVTVGCKRCLMYVMLSKSHPSCPKCGNTDVLLELPAPLPKRKRISLESPSWSWSTA</sequence>
<evidence type="ECO:0000313" key="6">
    <source>
        <dbReference type="EMBL" id="KAG0569643.1"/>
    </source>
</evidence>
<reference evidence="6 7" key="1">
    <citation type="submission" date="2020-06" db="EMBL/GenBank/DDBJ databases">
        <title>WGS assembly of Ceratodon purpureus strain R40.</title>
        <authorList>
            <person name="Carey S.B."/>
            <person name="Jenkins J."/>
            <person name="Shu S."/>
            <person name="Lovell J.T."/>
            <person name="Sreedasyam A."/>
            <person name="Maumus F."/>
            <person name="Tiley G.P."/>
            <person name="Fernandez-Pozo N."/>
            <person name="Barry K."/>
            <person name="Chen C."/>
            <person name="Wang M."/>
            <person name="Lipzen A."/>
            <person name="Daum C."/>
            <person name="Saski C.A."/>
            <person name="Payton A.C."/>
            <person name="Mcbreen J.C."/>
            <person name="Conrad R.E."/>
            <person name="Kollar L.M."/>
            <person name="Olsson S."/>
            <person name="Huttunen S."/>
            <person name="Landis J.B."/>
            <person name="Wickett N.J."/>
            <person name="Johnson M.G."/>
            <person name="Rensing S.A."/>
            <person name="Grimwood J."/>
            <person name="Schmutz J."/>
            <person name="Mcdaniel S.F."/>
        </authorList>
    </citation>
    <scope>NUCLEOTIDE SEQUENCE [LARGE SCALE GENOMIC DNA]</scope>
    <source>
        <strain evidence="6 7">R40</strain>
    </source>
</reference>
<dbReference type="GO" id="GO:0005737">
    <property type="term" value="C:cytoplasm"/>
    <property type="evidence" value="ECO:0007669"/>
    <property type="project" value="UniProtKB-SubCell"/>
</dbReference>
<protein>
    <recommendedName>
        <fullName evidence="5">WW domain-containing protein</fullName>
    </recommendedName>
</protein>
<organism evidence="6 7">
    <name type="scientific">Ceratodon purpureus</name>
    <name type="common">Fire moss</name>
    <name type="synonym">Dicranum purpureum</name>
    <dbReference type="NCBI Taxonomy" id="3225"/>
    <lineage>
        <taxon>Eukaryota</taxon>
        <taxon>Viridiplantae</taxon>
        <taxon>Streptophyta</taxon>
        <taxon>Embryophyta</taxon>
        <taxon>Bryophyta</taxon>
        <taxon>Bryophytina</taxon>
        <taxon>Bryopsida</taxon>
        <taxon>Dicranidae</taxon>
        <taxon>Pseudoditrichales</taxon>
        <taxon>Ditrichaceae</taxon>
        <taxon>Ceratodon</taxon>
    </lineage>
</organism>
<dbReference type="PROSITE" id="PS50020">
    <property type="entry name" value="WW_DOMAIN_2"/>
    <property type="match status" value="1"/>
</dbReference>
<dbReference type="InterPro" id="IPR051105">
    <property type="entry name" value="WWC/KIBRA_Hippo_Reg"/>
</dbReference>
<feature type="compositionally biased region" description="Polar residues" evidence="4">
    <location>
        <begin position="87"/>
        <end position="99"/>
    </location>
</feature>
<keyword evidence="3" id="KW-0597">Phosphoprotein</keyword>
<dbReference type="OrthoDB" id="1930512at2759"/>
<dbReference type="PANTHER" id="PTHR14791:SF29">
    <property type="entry name" value="PROTEIN KIBRA"/>
    <property type="match status" value="1"/>
</dbReference>
<evidence type="ECO:0000256" key="4">
    <source>
        <dbReference type="SAM" id="MobiDB-lite"/>
    </source>
</evidence>
<comment type="caution">
    <text evidence="6">The sequence shown here is derived from an EMBL/GenBank/DDBJ whole genome shotgun (WGS) entry which is preliminary data.</text>
</comment>
<dbReference type="SUPFAM" id="SSF51045">
    <property type="entry name" value="WW domain"/>
    <property type="match status" value="1"/>
</dbReference>
<dbReference type="InterPro" id="IPR001202">
    <property type="entry name" value="WW_dom"/>
</dbReference>
<feature type="region of interest" description="Disordered" evidence="4">
    <location>
        <begin position="159"/>
        <end position="247"/>
    </location>
</feature>
<evidence type="ECO:0000256" key="3">
    <source>
        <dbReference type="ARBA" id="ARBA00022553"/>
    </source>
</evidence>
<gene>
    <name evidence="6" type="ORF">KC19_6G104400</name>
</gene>
<dbReference type="Proteomes" id="UP000822688">
    <property type="component" value="Chromosome 6"/>
</dbReference>
<feature type="compositionally biased region" description="Low complexity" evidence="4">
    <location>
        <begin position="206"/>
        <end position="231"/>
    </location>
</feature>
<feature type="compositionally biased region" description="Polar residues" evidence="4">
    <location>
        <begin position="232"/>
        <end position="241"/>
    </location>
</feature>
<evidence type="ECO:0000259" key="5">
    <source>
        <dbReference type="PROSITE" id="PS50020"/>
    </source>
</evidence>
<evidence type="ECO:0000256" key="2">
    <source>
        <dbReference type="ARBA" id="ARBA00022490"/>
    </source>
</evidence>
<dbReference type="InterPro" id="IPR056440">
    <property type="entry name" value="Zn-ribbon_GIR1"/>
</dbReference>
<dbReference type="Pfam" id="PF24747">
    <property type="entry name" value="Zn-ribbon_GIR1"/>
    <property type="match status" value="1"/>
</dbReference>